<name>A0A066XCI9_COLSU</name>
<proteinExistence type="predicted"/>
<dbReference type="Pfam" id="PF20150">
    <property type="entry name" value="2EXR"/>
    <property type="match status" value="1"/>
</dbReference>
<dbReference type="EMBL" id="JMSE01000914">
    <property type="protein sequence ID" value="KDN66642.1"/>
    <property type="molecule type" value="Genomic_DNA"/>
</dbReference>
<organism evidence="2 3">
    <name type="scientific">Colletotrichum sublineola</name>
    <name type="common">Sorghum anthracnose fungus</name>
    <dbReference type="NCBI Taxonomy" id="1173701"/>
    <lineage>
        <taxon>Eukaryota</taxon>
        <taxon>Fungi</taxon>
        <taxon>Dikarya</taxon>
        <taxon>Ascomycota</taxon>
        <taxon>Pezizomycotina</taxon>
        <taxon>Sordariomycetes</taxon>
        <taxon>Hypocreomycetidae</taxon>
        <taxon>Glomerellales</taxon>
        <taxon>Glomerellaceae</taxon>
        <taxon>Colletotrichum</taxon>
        <taxon>Colletotrichum graminicola species complex</taxon>
    </lineage>
</organism>
<dbReference type="HOGENOM" id="CLU_1065636_0_0_1"/>
<comment type="caution">
    <text evidence="2">The sequence shown here is derived from an EMBL/GenBank/DDBJ whole genome shotgun (WGS) entry which is preliminary data.</text>
</comment>
<keyword evidence="3" id="KW-1185">Reference proteome</keyword>
<evidence type="ECO:0000313" key="2">
    <source>
        <dbReference type="EMBL" id="KDN66642.1"/>
    </source>
</evidence>
<sequence>MMAPLGSTRTRQRQPSQEWDWMRLPTELRILIWNLTLPTRQMHILRSEMHQNEVFVEIYIPLPVALRVCRESRGALLKRLTAIPRTSRLEDKRMVDCEMSTDSLFLDYSISLIALSLDVVPEEWRRFKRLCVPPLDGDRQHLEETKDRLTREVGTLARIFTYSEEILLAKFLSPDNKLIPRTSGRIPKCPGSRHRLTLACVGETVENLFPDQMTQTQDNTNLLSIDEEHQLWVSHLKEHSQGAPTQVRFAVVKISCERACL</sequence>
<dbReference type="Proteomes" id="UP000027238">
    <property type="component" value="Unassembled WGS sequence"/>
</dbReference>
<dbReference type="AlphaFoldDB" id="A0A066XCI9"/>
<evidence type="ECO:0000313" key="3">
    <source>
        <dbReference type="Proteomes" id="UP000027238"/>
    </source>
</evidence>
<evidence type="ECO:0000259" key="1">
    <source>
        <dbReference type="Pfam" id="PF20150"/>
    </source>
</evidence>
<dbReference type="InterPro" id="IPR045518">
    <property type="entry name" value="2EXR"/>
</dbReference>
<feature type="domain" description="2EXR" evidence="1">
    <location>
        <begin position="22"/>
        <end position="95"/>
    </location>
</feature>
<reference evidence="3" key="1">
    <citation type="journal article" date="2014" name="Genome Announc.">
        <title>Draft genome sequence of Colletotrichum sublineola, a destructive pathogen of cultivated sorghum.</title>
        <authorList>
            <person name="Baroncelli R."/>
            <person name="Sanz-Martin J.M."/>
            <person name="Rech G.E."/>
            <person name="Sukno S.A."/>
            <person name="Thon M.R."/>
        </authorList>
    </citation>
    <scope>NUCLEOTIDE SEQUENCE [LARGE SCALE GENOMIC DNA]</scope>
    <source>
        <strain evidence="3">TX430BB</strain>
    </source>
</reference>
<accession>A0A066XCI9</accession>
<dbReference type="eggNOG" id="ENOG502RPGC">
    <property type="taxonomic scope" value="Eukaryota"/>
</dbReference>
<protein>
    <recommendedName>
        <fullName evidence="1">2EXR domain-containing protein</fullName>
    </recommendedName>
</protein>
<dbReference type="OrthoDB" id="3561261at2759"/>
<gene>
    <name evidence="2" type="ORF">CSUB01_12548</name>
</gene>